<sequence>MPPEPAQAIIRSPAEIANIAPSSFPASLRGNVSWRTILSSSSQSPSSSLCAGIAECPSWGSLALHRHAQAELYFILDGSGEVEIGGVRHAVCGGTVVWIPGDVEHGVFCGGDEKLRWLYAFPEGRFEDVVYHFRDEDGSG</sequence>
<gene>
    <name evidence="1" type="ORF">ACCO45_004880</name>
</gene>
<comment type="caution">
    <text evidence="1">The sequence shown here is derived from an EMBL/GenBank/DDBJ whole genome shotgun (WGS) entry which is preliminary data.</text>
</comment>
<dbReference type="Proteomes" id="UP001638806">
    <property type="component" value="Unassembled WGS sequence"/>
</dbReference>
<reference evidence="1" key="1">
    <citation type="submission" date="2024-12" db="EMBL/GenBank/DDBJ databases">
        <title>Comparative genomics and development of molecular markers within Purpureocillium lilacinum and among Purpureocillium species.</title>
        <authorList>
            <person name="Yeh Z.-Y."/>
            <person name="Ni N.-T."/>
            <person name="Lo P.-H."/>
            <person name="Mushyakhwo K."/>
            <person name="Lin C.-F."/>
            <person name="Nai Y.-S."/>
        </authorList>
    </citation>
    <scope>NUCLEOTIDE SEQUENCE</scope>
    <source>
        <strain evidence="1">NCHU-NPUST-175</strain>
    </source>
</reference>
<accession>A0ACC4DUR0</accession>
<proteinExistence type="predicted"/>
<evidence type="ECO:0000313" key="2">
    <source>
        <dbReference type="Proteomes" id="UP001638806"/>
    </source>
</evidence>
<evidence type="ECO:0000313" key="1">
    <source>
        <dbReference type="EMBL" id="KAL3959763.1"/>
    </source>
</evidence>
<name>A0ACC4DUR0_PURLI</name>
<organism evidence="1 2">
    <name type="scientific">Purpureocillium lilacinum</name>
    <name type="common">Paecilomyces lilacinus</name>
    <dbReference type="NCBI Taxonomy" id="33203"/>
    <lineage>
        <taxon>Eukaryota</taxon>
        <taxon>Fungi</taxon>
        <taxon>Dikarya</taxon>
        <taxon>Ascomycota</taxon>
        <taxon>Pezizomycotina</taxon>
        <taxon>Sordariomycetes</taxon>
        <taxon>Hypocreomycetidae</taxon>
        <taxon>Hypocreales</taxon>
        <taxon>Ophiocordycipitaceae</taxon>
        <taxon>Purpureocillium</taxon>
    </lineage>
</organism>
<protein>
    <submittedName>
        <fullName evidence="1">Uncharacterized protein</fullName>
    </submittedName>
</protein>
<keyword evidence="2" id="KW-1185">Reference proteome</keyword>
<dbReference type="EMBL" id="JBGNUJ010000004">
    <property type="protein sequence ID" value="KAL3959763.1"/>
    <property type="molecule type" value="Genomic_DNA"/>
</dbReference>